<dbReference type="EMBL" id="AP026803">
    <property type="protein sequence ID" value="BDR60744.1"/>
    <property type="molecule type" value="Genomic_DNA"/>
</dbReference>
<feature type="domain" description="Primosomal DnaI N-terminal" evidence="2">
    <location>
        <begin position="1"/>
        <end position="89"/>
    </location>
</feature>
<organism evidence="3 4">
    <name type="scientific">Lactobacillus xylocopicola</name>
    <dbReference type="NCBI Taxonomy" id="2976676"/>
    <lineage>
        <taxon>Bacteria</taxon>
        <taxon>Bacillati</taxon>
        <taxon>Bacillota</taxon>
        <taxon>Bacilli</taxon>
        <taxon>Lactobacillales</taxon>
        <taxon>Lactobacillaceae</taxon>
        <taxon>Lactobacillus</taxon>
    </lineage>
</organism>
<dbReference type="NCBIfam" id="NF006505">
    <property type="entry name" value="PRK08939.1"/>
    <property type="match status" value="1"/>
</dbReference>
<reference evidence="3 4" key="1">
    <citation type="journal article" date="2023" name="Microbiol. Spectr.">
        <title>Symbiosis of Carpenter Bees with Uncharacterized Lactic Acid Bacteria Showing NAD Auxotrophy.</title>
        <authorList>
            <person name="Kawasaki S."/>
            <person name="Ozawa K."/>
            <person name="Mori T."/>
            <person name="Yamamoto A."/>
            <person name="Ito M."/>
            <person name="Ohkuma M."/>
            <person name="Sakamoto M."/>
            <person name="Matsutani M."/>
        </authorList>
    </citation>
    <scope>NUCLEOTIDE SEQUENCE [LARGE SCALE GENOMIC DNA]</scope>
    <source>
        <strain evidence="3 4">Kim32-2</strain>
    </source>
</reference>
<dbReference type="Pfam" id="PF01695">
    <property type="entry name" value="IstB_IS21"/>
    <property type="match status" value="1"/>
</dbReference>
<gene>
    <name evidence="3" type="primary">dnaI</name>
    <name evidence="3" type="ORF">KIM322_10050</name>
</gene>
<name>A0ABM8BHI3_9LACO</name>
<keyword evidence="4" id="KW-1185">Reference proteome</keyword>
<evidence type="ECO:0000259" key="1">
    <source>
        <dbReference type="Pfam" id="PF01695"/>
    </source>
</evidence>
<dbReference type="InterPro" id="IPR027417">
    <property type="entry name" value="P-loop_NTPase"/>
</dbReference>
<dbReference type="Proteomes" id="UP001321741">
    <property type="component" value="Chromosome"/>
</dbReference>
<evidence type="ECO:0000259" key="2">
    <source>
        <dbReference type="Pfam" id="PF07319"/>
    </source>
</evidence>
<evidence type="ECO:0000313" key="4">
    <source>
        <dbReference type="Proteomes" id="UP001321741"/>
    </source>
</evidence>
<dbReference type="InterPro" id="IPR002611">
    <property type="entry name" value="IstB_ATP-bd"/>
</dbReference>
<dbReference type="InterPro" id="IPR009928">
    <property type="entry name" value="DnaI_N"/>
</dbReference>
<proteinExistence type="predicted"/>
<evidence type="ECO:0000313" key="3">
    <source>
        <dbReference type="EMBL" id="BDR60744.1"/>
    </source>
</evidence>
<feature type="domain" description="IstB-like ATP-binding" evidence="1">
    <location>
        <begin position="149"/>
        <end position="296"/>
    </location>
</feature>
<accession>A0ABM8BHI3</accession>
<protein>
    <submittedName>
        <fullName evidence="3">Primosomal protein DnaI</fullName>
    </submittedName>
</protein>
<dbReference type="SUPFAM" id="SSF52540">
    <property type="entry name" value="P-loop containing nucleoside triphosphate hydrolases"/>
    <property type="match status" value="1"/>
</dbReference>
<dbReference type="PANTHER" id="PTHR30050:SF8">
    <property type="entry name" value="PRIMOSOMAL PROTEIN DNAI"/>
    <property type="match status" value="1"/>
</dbReference>
<dbReference type="PANTHER" id="PTHR30050">
    <property type="entry name" value="CHROMOSOMAL REPLICATION INITIATOR PROTEIN DNAA"/>
    <property type="match status" value="1"/>
</dbReference>
<dbReference type="CDD" id="cd00009">
    <property type="entry name" value="AAA"/>
    <property type="match status" value="1"/>
</dbReference>
<dbReference type="RefSeq" id="WP_317636994.1">
    <property type="nucleotide sequence ID" value="NZ_AP026803.1"/>
</dbReference>
<dbReference type="Gene3D" id="3.40.50.300">
    <property type="entry name" value="P-loop containing nucleotide triphosphate hydrolases"/>
    <property type="match status" value="1"/>
</dbReference>
<sequence>MQSIGDFMDKNIASLAQKENPAAIREQVLAEPKVRAFLKAHADQITPDMIEKSLSNLYEFCMQQHKQDPVTRDYQPQLILNSNAIDLQYAPKASKIAHDSELKARKNVSLINLPQSLHEVSLSELEVTKGRTDALAEIRQFLAKYQENVHQKGLYLYGNFGIGKTYMLAGLANQLAAWNKKVVFLHVPTFIATLSSHFGDNSLPDELQRISNCDVLILDDIGAETLSQWSRDEVLAVILQSRMDNVLPTFFSANMAMDDLEEHFKETKNALDPVKAARLLERVRTLATEVTVSGQNRRR</sequence>
<dbReference type="Pfam" id="PF07319">
    <property type="entry name" value="DnaI_N"/>
    <property type="match status" value="1"/>
</dbReference>